<gene>
    <name evidence="8" type="ORF">J2Z32_000028</name>
</gene>
<keyword evidence="2" id="KW-0964">Secreted</keyword>
<keyword evidence="9" id="KW-1185">Reference proteome</keyword>
<evidence type="ECO:0000259" key="7">
    <source>
        <dbReference type="Pfam" id="PF25023"/>
    </source>
</evidence>
<dbReference type="InterPro" id="IPR045351">
    <property type="entry name" value="DUF6531"/>
</dbReference>
<dbReference type="InterPro" id="IPR006530">
    <property type="entry name" value="YD"/>
</dbReference>
<evidence type="ECO:0000256" key="3">
    <source>
        <dbReference type="ARBA" id="ARBA00022737"/>
    </source>
</evidence>
<feature type="domain" description="DUF6531" evidence="6">
    <location>
        <begin position="354"/>
        <end position="420"/>
    </location>
</feature>
<evidence type="ECO:0000256" key="2">
    <source>
        <dbReference type="ARBA" id="ARBA00022525"/>
    </source>
</evidence>
<evidence type="ECO:0000256" key="1">
    <source>
        <dbReference type="ARBA" id="ARBA00004613"/>
    </source>
</evidence>
<evidence type="ECO:0000259" key="6">
    <source>
        <dbReference type="Pfam" id="PF20148"/>
    </source>
</evidence>
<dbReference type="InterPro" id="IPR056823">
    <property type="entry name" value="TEN-like_YD-shell"/>
</dbReference>
<keyword evidence="3" id="KW-0677">Repeat</keyword>
<dbReference type="NCBIfam" id="TIGR01643">
    <property type="entry name" value="YD_repeat_2x"/>
    <property type="match status" value="14"/>
</dbReference>
<evidence type="ECO:0000259" key="5">
    <source>
        <dbReference type="Pfam" id="PF14449"/>
    </source>
</evidence>
<dbReference type="EMBL" id="JAGGKG010000001">
    <property type="protein sequence ID" value="MBP1903416.1"/>
    <property type="molecule type" value="Genomic_DNA"/>
</dbReference>
<feature type="domain" description="Teneurin-like YD-shell" evidence="7">
    <location>
        <begin position="628"/>
        <end position="803"/>
    </location>
</feature>
<feature type="domain" description="Teneurin-like YD-shell" evidence="7">
    <location>
        <begin position="1057"/>
        <end position="1161"/>
    </location>
</feature>
<dbReference type="Pfam" id="PF20148">
    <property type="entry name" value="DUF6531"/>
    <property type="match status" value="1"/>
</dbReference>
<dbReference type="NCBIfam" id="TIGR03696">
    <property type="entry name" value="Rhs_assc_core"/>
    <property type="match status" value="1"/>
</dbReference>
<reference evidence="8 9" key="1">
    <citation type="submission" date="2021-03" db="EMBL/GenBank/DDBJ databases">
        <title>Genomic Encyclopedia of Type Strains, Phase IV (KMG-IV): sequencing the most valuable type-strain genomes for metagenomic binning, comparative biology and taxonomic classification.</title>
        <authorList>
            <person name="Goeker M."/>
        </authorList>
    </citation>
    <scope>NUCLEOTIDE SEQUENCE [LARGE SCALE GENOMIC DNA]</scope>
    <source>
        <strain evidence="8 9">DSM 14349</strain>
    </source>
</reference>
<proteinExistence type="predicted"/>
<evidence type="ECO:0000256" key="4">
    <source>
        <dbReference type="SAM" id="MobiDB-lite"/>
    </source>
</evidence>
<dbReference type="InterPro" id="IPR022385">
    <property type="entry name" value="Rhs_assc_core"/>
</dbReference>
<name>A0ABS4FLF4_9BACL</name>
<dbReference type="PANTHER" id="PTHR32305:SF15">
    <property type="entry name" value="PROTEIN RHSA-RELATED"/>
    <property type="match status" value="1"/>
</dbReference>
<dbReference type="Gene3D" id="2.180.10.10">
    <property type="entry name" value="RHS repeat-associated core"/>
    <property type="match status" value="5"/>
</dbReference>
<dbReference type="InterPro" id="IPR050708">
    <property type="entry name" value="T6SS_VgrG/RHS"/>
</dbReference>
<feature type="compositionally biased region" description="Polar residues" evidence="4">
    <location>
        <begin position="316"/>
        <end position="331"/>
    </location>
</feature>
<dbReference type="InterPro" id="IPR027797">
    <property type="entry name" value="PT-TG_dom"/>
</dbReference>
<evidence type="ECO:0000313" key="9">
    <source>
        <dbReference type="Proteomes" id="UP001519272"/>
    </source>
</evidence>
<dbReference type="Gene3D" id="1.10.287.1060">
    <property type="entry name" value="ESAT-6-like"/>
    <property type="match status" value="1"/>
</dbReference>
<feature type="region of interest" description="Disordered" evidence="4">
    <location>
        <begin position="290"/>
        <end position="351"/>
    </location>
</feature>
<dbReference type="PANTHER" id="PTHR32305">
    <property type="match status" value="1"/>
</dbReference>
<feature type="compositionally biased region" description="Basic and acidic residues" evidence="4">
    <location>
        <begin position="333"/>
        <end position="351"/>
    </location>
</feature>
<comment type="subcellular location">
    <subcellularLocation>
        <location evidence="1">Secreted</location>
    </subcellularLocation>
</comment>
<evidence type="ECO:0000313" key="8">
    <source>
        <dbReference type="EMBL" id="MBP1903416.1"/>
    </source>
</evidence>
<feature type="domain" description="Pre-toxin TG" evidence="5">
    <location>
        <begin position="103"/>
        <end position="167"/>
    </location>
</feature>
<sequence length="1683" mass="190316">MKIEVDVSDVKQLGKQLRRSGNELEHILSQLNREMGQLSLRSQGRAEVDQSYSLIKRSLQEIEQSLGIYGVALDKKADDFKEADGKAPPRDWSKVWAAIKMATSVALDFLPVIGNVKGFIEALVGRDLITGAELSWYERVLSALGPMGKGASKGAKLLKFTDEAVNGVSKFVKTTNSVVHTVDKGKSVVEGLIGRDLVTGEKLSDAQRAMAFLQGGKLLSEGKKRNTLGFASESADANRRFKHADDVSEAFTEGSHKKGNIADAGDAIGDRKLHAEEAVLGGTAGATTAAAMSQGNRKKGDINTSNQSNKGKEINTAETPSGDRNNSSNMVGDNEKKSQKTDVDKVKEKDITADPIHTGTGHQFMTHPALKLYGAATWSWELSYNSGLLQKSELGLAWSHNYAMRLEFSSRNDSNITDTDMDTNTDAGTDIGTDAGAGADVSANQHEQIKEITLFWNAGRRNTFQLHRDGNYYSKDTDVLQDRLCPISNGYVLIEADRRERYFFNKNGVLERHVNREGLALNVKHNEHNQLICLQDELSKRQLHFTYDSKGLLSVVRDDHRSVNFTYDSAGWLAKYQDAENYVTLFNCDEQGRILTIHNEDYLELRNVYDPDNHRVVEQYDAKGNVTKLSYDFDSRPGYLITTITNRVGDVLQNVYDENYLLLEVIGSEGILDRYTYNEQGQELTHENALGEINTNTYDERGNLIATQDALGNQTSYRYDDKDLLIAQEDALGGITAYNYDEQDRLIGVKRSDGASCHWEYDQQGKLIAYQDYAGHINKYEYNDDGVITAIEDAEGRRTFALIDEVGRITCVKDAVGGFTERTYNANDQLMQVQDALGRCWQHTYDKYGQLVAITNPLGARTVYTYTPAGQISTVTHPLGGVTTYHYDAEDRLIADIDPNGGKTSLHYNELGYVTKVVDPLERAISYHYDATGRLEAVKDHEGQVVQKLTYNANGQPIAITNALGHTTQKRFNALYQQVEQIEADGVKTTYHYDAAARLQEVVQGLLPQTLLGVDKKDTSAEQGKVHGNAVPLGEEQQDINEDKIHTKDLDLDTAVKAEDARVVQHYDAEHRVTMYRDANGNETYLNYDRTGKILEETNSSGFSHKYTYDERGWLTSKQNARGQQQDYSYDLAGQLTHVEDEVGQVELEYDEAGRWVVGKEGEQEIRRSYDLAGRLIEQFDVWSNRIGYQYDKLGNLTKLTYPDGKIVEYRYNLAGELTEVKDWAGRLTRYRYDTKGRLIETKRPNGTREQRSYDLLGQLLRQQDANAQGIMLQDLKYEYNEVGQIVREQNKQYTYDQLRRFVSGANQGTITYYRYDLGGNLTKQEQQKQRVQQVGQLQFTTEKDHSFSYSADNRLKSIGIYPTELDADGNLLYITDGEKMAAYTYDSRNRLIQSGRMKYRYNWRNERIETVWKGKVTRYVVDDSSELSKVLMEQDGEGKVIAYYVYGLGLIGREDGATGQYQSYHSDIRGSTTFLTDEQGKISDRYSYGYYGEVLSHEGSTHQPFQYNGRDGVMHDANGLYYMRARYYHPELKRFLNRDVLKGYILEGQTLNRYAYVNGDPVSYVDPLGLEKQMVKSNSVGAGKVDDFAKVPFLPDEAYGKNLPKFVEPGTKSLNKYGEFGNLKQTKYYDDYGREKGWIDYSNHGYPENHSVPHWHEVQWNEKYPTGGFKIDHRMDTNPPFK</sequence>
<comment type="caution">
    <text evidence="8">The sequence shown here is derived from an EMBL/GenBank/DDBJ whole genome shotgun (WGS) entry which is preliminary data.</text>
</comment>
<dbReference type="Pfam" id="PF14449">
    <property type="entry name" value="PT-TG"/>
    <property type="match status" value="1"/>
</dbReference>
<protein>
    <submittedName>
        <fullName evidence="8">RHS repeat-associated protein</fullName>
    </submittedName>
</protein>
<dbReference type="RefSeq" id="WP_210087132.1">
    <property type="nucleotide sequence ID" value="NZ_JAGGKG010000001.1"/>
</dbReference>
<organism evidence="8 9">
    <name type="scientific">Paenibacillus turicensis</name>
    <dbReference type="NCBI Taxonomy" id="160487"/>
    <lineage>
        <taxon>Bacteria</taxon>
        <taxon>Bacillati</taxon>
        <taxon>Bacillota</taxon>
        <taxon>Bacilli</taxon>
        <taxon>Bacillales</taxon>
        <taxon>Paenibacillaceae</taxon>
        <taxon>Paenibacillus</taxon>
    </lineage>
</organism>
<feature type="domain" description="Teneurin-like YD-shell" evidence="7">
    <location>
        <begin position="820"/>
        <end position="978"/>
    </location>
</feature>
<dbReference type="Proteomes" id="UP001519272">
    <property type="component" value="Unassembled WGS sequence"/>
</dbReference>
<accession>A0ABS4FLF4</accession>
<feature type="domain" description="Teneurin-like YD-shell" evidence="7">
    <location>
        <begin position="1190"/>
        <end position="1325"/>
    </location>
</feature>
<dbReference type="Pfam" id="PF25023">
    <property type="entry name" value="TEN_YD-shell"/>
    <property type="match status" value="4"/>
</dbReference>